<sequence>QWHGLSCAATKLATKQELAVKSDRGAKWRTWVAEAVSDGAGKAHKYSKPSIGWIPSTSLQGAPPPGPRQQVDELLEAWKGVWKPSPKSEAMPDPVAYCTTLLQQEASERGVSIEDLRPPVRDPEAIRRVAFKFKRFTALGSDTLHPRELANFSDRALKCLALLWHWQECSGIFSSAIALILLAQLPKPEGRYRPIGIESGVSRVFHKLARHEAVDWEDRHPRLRLLLVKYRGPRVLSLPGICSDVVQVAQTILAGCPFATTLPRLCLLSPLDKVREHFPSAVPFIVVDDITLFMEGAAKVVQTRLGNATAYLCGLYEGQLLVVSESNGKVLSSCSSAARGLAKRLGKWKFTAPAAARNLGCDFGIGPEGRRSRAVVGSRCRKIKGRLSKFRSLRSSFQGLTK</sequence>
<reference evidence="1" key="1">
    <citation type="submission" date="2023-10" db="EMBL/GenBank/DDBJ databases">
        <authorList>
            <person name="Chen Y."/>
            <person name="Shah S."/>
            <person name="Dougan E. K."/>
            <person name="Thang M."/>
            <person name="Chan C."/>
        </authorList>
    </citation>
    <scope>NUCLEOTIDE SEQUENCE [LARGE SCALE GENOMIC DNA]</scope>
</reference>
<evidence type="ECO:0000313" key="1">
    <source>
        <dbReference type="EMBL" id="CAK0824635.1"/>
    </source>
</evidence>
<organism evidence="1 2">
    <name type="scientific">Prorocentrum cordatum</name>
    <dbReference type="NCBI Taxonomy" id="2364126"/>
    <lineage>
        <taxon>Eukaryota</taxon>
        <taxon>Sar</taxon>
        <taxon>Alveolata</taxon>
        <taxon>Dinophyceae</taxon>
        <taxon>Prorocentrales</taxon>
        <taxon>Prorocentraceae</taxon>
        <taxon>Prorocentrum</taxon>
    </lineage>
</organism>
<dbReference type="EMBL" id="CAUYUJ010008683">
    <property type="protein sequence ID" value="CAK0824635.1"/>
    <property type="molecule type" value="Genomic_DNA"/>
</dbReference>
<gene>
    <name evidence="1" type="ORF">PCOR1329_LOCUS25007</name>
</gene>
<comment type="caution">
    <text evidence="1">The sequence shown here is derived from an EMBL/GenBank/DDBJ whole genome shotgun (WGS) entry which is preliminary data.</text>
</comment>
<feature type="non-terminal residue" evidence="1">
    <location>
        <position position="1"/>
    </location>
</feature>
<proteinExistence type="predicted"/>
<dbReference type="Proteomes" id="UP001189429">
    <property type="component" value="Unassembled WGS sequence"/>
</dbReference>
<evidence type="ECO:0000313" key="2">
    <source>
        <dbReference type="Proteomes" id="UP001189429"/>
    </source>
</evidence>
<keyword evidence="2" id="KW-1185">Reference proteome</keyword>
<accession>A0ABN9RZ31</accession>
<name>A0ABN9RZ31_9DINO</name>
<feature type="non-terminal residue" evidence="1">
    <location>
        <position position="402"/>
    </location>
</feature>
<protein>
    <submittedName>
        <fullName evidence="1">Uncharacterized protein</fullName>
    </submittedName>
</protein>